<dbReference type="EMBL" id="BAABJY010000001">
    <property type="protein sequence ID" value="GAA4855726.1"/>
    <property type="molecule type" value="Genomic_DNA"/>
</dbReference>
<evidence type="ECO:0000313" key="3">
    <source>
        <dbReference type="EMBL" id="GAA4855726.1"/>
    </source>
</evidence>
<name>A0ABP9DPJ1_9GAMM</name>
<dbReference type="InterPro" id="IPR038068">
    <property type="entry name" value="YcgL-like_sf"/>
</dbReference>
<keyword evidence="4" id="KW-1185">Reference proteome</keyword>
<evidence type="ECO:0000256" key="1">
    <source>
        <dbReference type="HAMAP-Rule" id="MF_01866"/>
    </source>
</evidence>
<dbReference type="PANTHER" id="PTHR38109">
    <property type="entry name" value="PROTEIN YCGL"/>
    <property type="match status" value="1"/>
</dbReference>
<dbReference type="PANTHER" id="PTHR38109:SF1">
    <property type="entry name" value="PROTEIN YCGL"/>
    <property type="match status" value="1"/>
</dbReference>
<dbReference type="SUPFAM" id="SSF160191">
    <property type="entry name" value="YcgL-like"/>
    <property type="match status" value="1"/>
</dbReference>
<proteinExistence type="inferred from homology"/>
<dbReference type="HAMAP" id="MF_01866">
    <property type="entry name" value="UPF0745"/>
    <property type="match status" value="1"/>
</dbReference>
<gene>
    <name evidence="3" type="ORF">GCM10023332_04180</name>
</gene>
<protein>
    <recommendedName>
        <fullName evidence="1">YcgL domain-containing protein GCM10023332_04180</fullName>
    </recommendedName>
</protein>
<accession>A0ABP9DPJ1</accession>
<reference evidence="4" key="1">
    <citation type="journal article" date="2019" name="Int. J. Syst. Evol. Microbiol.">
        <title>The Global Catalogue of Microorganisms (GCM) 10K type strain sequencing project: providing services to taxonomists for standard genome sequencing and annotation.</title>
        <authorList>
            <consortium name="The Broad Institute Genomics Platform"/>
            <consortium name="The Broad Institute Genome Sequencing Center for Infectious Disease"/>
            <person name="Wu L."/>
            <person name="Ma J."/>
        </authorList>
    </citation>
    <scope>NUCLEOTIDE SEQUENCE [LARGE SCALE GENOMIC DNA]</scope>
    <source>
        <strain evidence="4">JCM 18392</strain>
    </source>
</reference>
<feature type="domain" description="YcgL" evidence="2">
    <location>
        <begin position="1"/>
        <end position="86"/>
    </location>
</feature>
<evidence type="ECO:0000259" key="2">
    <source>
        <dbReference type="PROSITE" id="PS51648"/>
    </source>
</evidence>
<dbReference type="Proteomes" id="UP001501323">
    <property type="component" value="Unassembled WGS sequence"/>
</dbReference>
<comment type="caution">
    <text evidence="3">The sequence shown here is derived from an EMBL/GenBank/DDBJ whole genome shotgun (WGS) entry which is preliminary data.</text>
</comment>
<dbReference type="Pfam" id="PF05166">
    <property type="entry name" value="YcgL"/>
    <property type="match status" value="1"/>
</dbReference>
<evidence type="ECO:0000313" key="4">
    <source>
        <dbReference type="Proteomes" id="UP001501323"/>
    </source>
</evidence>
<dbReference type="RefSeq" id="WP_345293839.1">
    <property type="nucleotide sequence ID" value="NZ_BAABJY010000001.1"/>
</dbReference>
<organism evidence="3 4">
    <name type="scientific">Luteimonas vadosa</name>
    <dbReference type="NCBI Taxonomy" id="1165507"/>
    <lineage>
        <taxon>Bacteria</taxon>
        <taxon>Pseudomonadati</taxon>
        <taxon>Pseudomonadota</taxon>
        <taxon>Gammaproteobacteria</taxon>
        <taxon>Lysobacterales</taxon>
        <taxon>Lysobacteraceae</taxon>
        <taxon>Luteimonas</taxon>
    </lineage>
</organism>
<dbReference type="InterPro" id="IPR027354">
    <property type="entry name" value="YcgL_dom"/>
</dbReference>
<dbReference type="PROSITE" id="PS51648">
    <property type="entry name" value="YCGL"/>
    <property type="match status" value="1"/>
</dbReference>
<sequence>MHAYVYKSPRKADTYVYLAARDDFGRLPEALAAELGPLQFVLDVVLAEGRTLAREDVDVVRENLAVRGFHLQLPPRMAPDPMTQDWGTDA</sequence>
<dbReference type="Gene3D" id="3.10.510.20">
    <property type="entry name" value="YcgL domain"/>
    <property type="match status" value="1"/>
</dbReference>